<dbReference type="RefSeq" id="XP_016489594.1">
    <property type="nucleotide sequence ID" value="XM_016634108.1"/>
</dbReference>
<dbReference type="GO" id="GO:2000028">
    <property type="term" value="P:regulation of photoperiodism, flowering"/>
    <property type="evidence" value="ECO:0007669"/>
    <property type="project" value="InterPro"/>
</dbReference>
<proteinExistence type="predicted"/>
<dbReference type="RefSeq" id="XP_016489596.1">
    <property type="nucleotide sequence ID" value="XM_016634110.1"/>
</dbReference>
<gene>
    <name evidence="1 2 3 4 5" type="primary">LOC107809465</name>
</gene>
<evidence type="ECO:0000313" key="5">
    <source>
        <dbReference type="RefSeq" id="XP_016489596.1"/>
    </source>
</evidence>
<dbReference type="KEGG" id="nta:107809465"/>
<dbReference type="RefSeq" id="XP_016489595.1">
    <property type="nucleotide sequence ID" value="XM_016634109.1"/>
</dbReference>
<dbReference type="PANTHER" id="PTHR34281">
    <property type="entry name" value="PROTEIN EARLY FLOWERING 3"/>
    <property type="match status" value="1"/>
</dbReference>
<evidence type="ECO:0000313" key="1">
    <source>
        <dbReference type="RefSeq" id="XP_016489592.1"/>
    </source>
</evidence>
<evidence type="ECO:0000313" key="2">
    <source>
        <dbReference type="RefSeq" id="XP_016489593.1"/>
    </source>
</evidence>
<evidence type="ECO:0000313" key="3">
    <source>
        <dbReference type="RefSeq" id="XP_016489594.1"/>
    </source>
</evidence>
<accession>A0A1S4BL33</accession>
<name>A0A1S4BL33_TOBAC</name>
<protein>
    <submittedName>
        <fullName evidence="1 2">Protein EARLY FLOWERING 3 isoform X1</fullName>
    </submittedName>
</protein>
<dbReference type="AlphaFoldDB" id="A0A1S4BL33"/>
<dbReference type="InterPro" id="IPR039319">
    <property type="entry name" value="ELF3-like"/>
</dbReference>
<organism evidence="5">
    <name type="scientific">Nicotiana tabacum</name>
    <name type="common">Common tobacco</name>
    <dbReference type="NCBI Taxonomy" id="4097"/>
    <lineage>
        <taxon>Eukaryota</taxon>
        <taxon>Viridiplantae</taxon>
        <taxon>Streptophyta</taxon>
        <taxon>Embryophyta</taxon>
        <taxon>Tracheophyta</taxon>
        <taxon>Spermatophyta</taxon>
        <taxon>Magnoliopsida</taxon>
        <taxon>eudicotyledons</taxon>
        <taxon>Gunneridae</taxon>
        <taxon>Pentapetalae</taxon>
        <taxon>asterids</taxon>
        <taxon>lamiids</taxon>
        <taxon>Solanales</taxon>
        <taxon>Solanaceae</taxon>
        <taxon>Nicotianoideae</taxon>
        <taxon>Nicotianeae</taxon>
        <taxon>Nicotiana</taxon>
    </lineage>
</organism>
<dbReference type="RefSeq" id="XP_016489593.1">
    <property type="nucleotide sequence ID" value="XM_016634107.1"/>
</dbReference>
<dbReference type="PaxDb" id="4097-A0A1S4BL33"/>
<reference evidence="1 2" key="1">
    <citation type="submission" date="2025-04" db="UniProtKB">
        <authorList>
            <consortium name="RefSeq"/>
        </authorList>
    </citation>
    <scope>IDENTIFICATION</scope>
</reference>
<sequence>MSSVCGGYGPPGLTPTVGNLSAPACGVPASRHHYQGVGIPFAPPAGHAYFPPNDMPVINPAISSSAVDQSNQFAAQGLQNQLSGGGANFCVQHQNSSDVPRNKNGTVPDVKSCASRDAEILASTASSPSSRAHRVVMDNATEGRNVLPLFPTSPAIGNPDSSPQPHVPSHPVGVIKVVPRNARSATESAARIFQSIQQERKQFISGFTHL</sequence>
<dbReference type="STRING" id="4097.A0A1S4BL33"/>
<dbReference type="RefSeq" id="XP_016489592.1">
    <property type="nucleotide sequence ID" value="XM_016634106.1"/>
</dbReference>
<dbReference type="PANTHER" id="PTHR34281:SF12">
    <property type="entry name" value="PROTEIN EARLY FLOWERING 3"/>
    <property type="match status" value="1"/>
</dbReference>
<evidence type="ECO:0000313" key="4">
    <source>
        <dbReference type="RefSeq" id="XP_016489595.1"/>
    </source>
</evidence>
<dbReference type="OrthoDB" id="1939092at2759"/>